<organism evidence="2 3">
    <name type="scientific">Umezawaea endophytica</name>
    <dbReference type="NCBI Taxonomy" id="1654476"/>
    <lineage>
        <taxon>Bacteria</taxon>
        <taxon>Bacillati</taxon>
        <taxon>Actinomycetota</taxon>
        <taxon>Actinomycetes</taxon>
        <taxon>Pseudonocardiales</taxon>
        <taxon>Pseudonocardiaceae</taxon>
        <taxon>Umezawaea</taxon>
    </lineage>
</organism>
<reference evidence="2" key="1">
    <citation type="submission" date="2022-08" db="EMBL/GenBank/DDBJ databases">
        <authorList>
            <person name="Tistechok S."/>
            <person name="Samborskyy M."/>
            <person name="Roman I."/>
        </authorList>
    </citation>
    <scope>NUCLEOTIDE SEQUENCE</scope>
    <source>
        <strain evidence="2">DSM 103496</strain>
    </source>
</reference>
<name>A0A9X2VQS0_9PSEU</name>
<accession>A0A9X2VQS0</accession>
<proteinExistence type="predicted"/>
<sequence length="67" mass="6437">MTGTRCVGAEGSATGPVVGKAGASPPVLGGASHGGRSATACSAHLAAARDPVPRQVSRTASGKELPR</sequence>
<dbReference type="RefSeq" id="WP_259626480.1">
    <property type="nucleotide sequence ID" value="NZ_JANYMP010000016.1"/>
</dbReference>
<evidence type="ECO:0000313" key="3">
    <source>
        <dbReference type="Proteomes" id="UP001141259"/>
    </source>
</evidence>
<comment type="caution">
    <text evidence="2">The sequence shown here is derived from an EMBL/GenBank/DDBJ whole genome shotgun (WGS) entry which is preliminary data.</text>
</comment>
<keyword evidence="3" id="KW-1185">Reference proteome</keyword>
<protein>
    <submittedName>
        <fullName evidence="2">Uncharacterized protein</fullName>
    </submittedName>
</protein>
<feature type="compositionally biased region" description="Low complexity" evidence="1">
    <location>
        <begin position="38"/>
        <end position="48"/>
    </location>
</feature>
<evidence type="ECO:0000256" key="1">
    <source>
        <dbReference type="SAM" id="MobiDB-lite"/>
    </source>
</evidence>
<dbReference type="AlphaFoldDB" id="A0A9X2VQS0"/>
<dbReference type="EMBL" id="JANYMP010000016">
    <property type="protein sequence ID" value="MCS7480986.1"/>
    <property type="molecule type" value="Genomic_DNA"/>
</dbReference>
<feature type="region of interest" description="Disordered" evidence="1">
    <location>
        <begin position="1"/>
        <end position="67"/>
    </location>
</feature>
<evidence type="ECO:0000313" key="2">
    <source>
        <dbReference type="EMBL" id="MCS7480986.1"/>
    </source>
</evidence>
<dbReference type="Proteomes" id="UP001141259">
    <property type="component" value="Unassembled WGS sequence"/>
</dbReference>
<gene>
    <name evidence="2" type="ORF">NZH93_29370</name>
</gene>